<dbReference type="Proteomes" id="UP000677804">
    <property type="component" value="Chromosome"/>
</dbReference>
<feature type="transmembrane region" description="Helical" evidence="7">
    <location>
        <begin position="207"/>
        <end position="228"/>
    </location>
</feature>
<dbReference type="InterPro" id="IPR029020">
    <property type="entry name" value="Ammonium/urea_transptr"/>
</dbReference>
<evidence type="ECO:0000313" key="9">
    <source>
        <dbReference type="Proteomes" id="UP000677804"/>
    </source>
</evidence>
<dbReference type="EMBL" id="CP074405">
    <property type="protein sequence ID" value="QVI63921.1"/>
    <property type="molecule type" value="Genomic_DNA"/>
</dbReference>
<feature type="transmembrane region" description="Helical" evidence="7">
    <location>
        <begin position="39"/>
        <end position="65"/>
    </location>
</feature>
<evidence type="ECO:0000256" key="3">
    <source>
        <dbReference type="ARBA" id="ARBA00022475"/>
    </source>
</evidence>
<dbReference type="InterPro" id="IPR004937">
    <property type="entry name" value="Urea_transporter"/>
</dbReference>
<reference evidence="8 9" key="1">
    <citation type="submission" date="2021-05" db="EMBL/GenBank/DDBJ databases">
        <title>Novel species in genus Cellulomonas.</title>
        <authorList>
            <person name="Zhang G."/>
        </authorList>
    </citation>
    <scope>NUCLEOTIDE SEQUENCE [LARGE SCALE GENOMIC DNA]</scope>
    <source>
        <strain evidence="9">zg-ZUI222</strain>
    </source>
</reference>
<evidence type="ECO:0000256" key="1">
    <source>
        <dbReference type="ARBA" id="ARBA00004651"/>
    </source>
</evidence>
<dbReference type="PANTHER" id="PTHR10464">
    <property type="entry name" value="UREA TRANSPORTER"/>
    <property type="match status" value="1"/>
</dbReference>
<gene>
    <name evidence="8" type="ORF">KG103_08935</name>
</gene>
<feature type="transmembrane region" description="Helical" evidence="7">
    <location>
        <begin position="131"/>
        <end position="149"/>
    </location>
</feature>
<dbReference type="PANTHER" id="PTHR10464:SF4">
    <property type="entry name" value="UREA TRANSPORTER"/>
    <property type="match status" value="1"/>
</dbReference>
<keyword evidence="4 7" id="KW-0812">Transmembrane</keyword>
<dbReference type="RefSeq" id="WP_207342019.1">
    <property type="nucleotide sequence ID" value="NZ_CP074405.1"/>
</dbReference>
<comment type="subcellular location">
    <subcellularLocation>
        <location evidence="1">Cell membrane</location>
        <topology evidence="1">Multi-pass membrane protein</topology>
    </subcellularLocation>
</comment>
<evidence type="ECO:0000256" key="6">
    <source>
        <dbReference type="ARBA" id="ARBA00023136"/>
    </source>
</evidence>
<evidence type="ECO:0000256" key="5">
    <source>
        <dbReference type="ARBA" id="ARBA00022989"/>
    </source>
</evidence>
<protein>
    <submittedName>
        <fullName evidence="8">Urea transporter</fullName>
    </submittedName>
</protein>
<keyword evidence="3" id="KW-1003">Cell membrane</keyword>
<name>A0ABX8D947_9CELL</name>
<feature type="transmembrane region" description="Helical" evidence="7">
    <location>
        <begin position="287"/>
        <end position="305"/>
    </location>
</feature>
<keyword evidence="6 7" id="KW-0472">Membrane</keyword>
<evidence type="ECO:0000256" key="4">
    <source>
        <dbReference type="ARBA" id="ARBA00022692"/>
    </source>
</evidence>
<evidence type="ECO:0000256" key="2">
    <source>
        <dbReference type="ARBA" id="ARBA00005914"/>
    </source>
</evidence>
<feature type="transmembrane region" description="Helical" evidence="7">
    <location>
        <begin position="101"/>
        <end position="124"/>
    </location>
</feature>
<evidence type="ECO:0000313" key="8">
    <source>
        <dbReference type="EMBL" id="QVI63921.1"/>
    </source>
</evidence>
<organism evidence="8 9">
    <name type="scientific">Cellulomonas wangleii</name>
    <dbReference type="NCBI Taxonomy" id="2816956"/>
    <lineage>
        <taxon>Bacteria</taxon>
        <taxon>Bacillati</taxon>
        <taxon>Actinomycetota</taxon>
        <taxon>Actinomycetes</taxon>
        <taxon>Micrococcales</taxon>
        <taxon>Cellulomonadaceae</taxon>
        <taxon>Cellulomonas</taxon>
    </lineage>
</organism>
<dbReference type="Gene3D" id="1.10.3430.10">
    <property type="entry name" value="Ammonium transporter AmtB like domains"/>
    <property type="match status" value="1"/>
</dbReference>
<feature type="transmembrane region" description="Helical" evidence="7">
    <location>
        <begin position="258"/>
        <end position="275"/>
    </location>
</feature>
<feature type="transmembrane region" description="Helical" evidence="7">
    <location>
        <begin position="182"/>
        <end position="200"/>
    </location>
</feature>
<feature type="transmembrane region" description="Helical" evidence="7">
    <location>
        <begin position="234"/>
        <end position="251"/>
    </location>
</feature>
<accession>A0ABX8D947</accession>
<keyword evidence="5 7" id="KW-1133">Transmembrane helix</keyword>
<comment type="similarity">
    <text evidence="2">Belongs to the urea transporter family.</text>
</comment>
<evidence type="ECO:0000256" key="7">
    <source>
        <dbReference type="SAM" id="Phobius"/>
    </source>
</evidence>
<dbReference type="Pfam" id="PF03253">
    <property type="entry name" value="UT"/>
    <property type="match status" value="1"/>
</dbReference>
<keyword evidence="9" id="KW-1185">Reference proteome</keyword>
<sequence>MAATTSPNMSSRAGSALDPRALADGLSQIFFQRNVWTGLLILAAFVVADWRMALLVVIGTIAGTLTGALIGADDVPLGMQGFCGALLGAAVYTALGSQGWAYPIAFVGGIACAFVTWFFVRLFASQPLKRFALPATTAPFCVVAGVMHATTASLQERSPAVHVTDGTVGTYLRSLLTNVSEVVLVSSVWAGALILLGLFIASWKVGLAAVMGSVVGSLCAFALGWSESDIGEGLAGYSGVLTAIALSVVFLRSSAASWIYAAVGTVVTAVVTLALNDATDAPHYTWPYILTTWVFLIIASAVPALRRP</sequence>
<proteinExistence type="inferred from homology"/>